<accession>A0ACC2U923</accession>
<evidence type="ECO:0000313" key="2">
    <source>
        <dbReference type="Proteomes" id="UP001165960"/>
    </source>
</evidence>
<proteinExistence type="predicted"/>
<reference evidence="1" key="1">
    <citation type="submission" date="2022-04" db="EMBL/GenBank/DDBJ databases">
        <title>Genome of the entomopathogenic fungus Entomophthora muscae.</title>
        <authorList>
            <person name="Elya C."/>
            <person name="Lovett B.R."/>
            <person name="Lee E."/>
            <person name="Macias A.M."/>
            <person name="Hajek A.E."/>
            <person name="De Bivort B.L."/>
            <person name="Kasson M.T."/>
            <person name="De Fine Licht H.H."/>
            <person name="Stajich J.E."/>
        </authorList>
    </citation>
    <scope>NUCLEOTIDE SEQUENCE</scope>
    <source>
        <strain evidence="1">Berkeley</strain>
    </source>
</reference>
<protein>
    <submittedName>
        <fullName evidence="1">Uncharacterized protein</fullName>
    </submittedName>
</protein>
<evidence type="ECO:0000313" key="1">
    <source>
        <dbReference type="EMBL" id="KAJ9083051.1"/>
    </source>
</evidence>
<dbReference type="EMBL" id="QTSX02001218">
    <property type="protein sequence ID" value="KAJ9083051.1"/>
    <property type="molecule type" value="Genomic_DNA"/>
</dbReference>
<sequence>MASRQTRAQKANIEKESASKNLKSANTLQDAAALSSVKNESPAYSKILNQSYESESEKTSYTSQRKTYGPDSAAEEQQSEGDIGLKHEVDELNGLSFNSERTGGLSAYEIQRLENIRNNQAVLRTLNIGGVGGITASAIAPRSKPKSRTALKRIRPEKPPIAPRASRRLKGENPEQIDPELLKKHDLYAYTLVDPNAQPVKFPASQDNDASQSHFKKLKPDSTFDATLEFSSLVTDLMASSQESKALGLLSLETAEKFTDDDLIHRIRRLRCATQGTTKLTQQRIYSMQFHPDPNKLLLAAGSKVGELSLWDASLYAEEWRTGTPGLASADDFDPDSLVFRFQPHYHAVTGLHFHPACRSKLVSSSHDGTIRLLDMENKTIVSALSGTEGYLSLTSLDFAIDQPHVAFFSSYSGDIGFHDLRTTGLGQPTALYNLNANGKKIGCLTLNPVRPYLLATASNDRTIKLWDTRNLKSSTLFEPLCQINFPNSVNSAHWDPTGNQIVSTGFEHALRVLDASLLDAGTELPQISKSPHNCRTGKYVTLLQAKFHPDPLIGQRIVTVGDMKRGVDFYSSKTGKPLVKFADPSFITAIPAVLAYHPQASLDDSLVGSTLACGNASGYAFILM</sequence>
<dbReference type="Proteomes" id="UP001165960">
    <property type="component" value="Unassembled WGS sequence"/>
</dbReference>
<name>A0ACC2U923_9FUNG</name>
<organism evidence="1 2">
    <name type="scientific">Entomophthora muscae</name>
    <dbReference type="NCBI Taxonomy" id="34485"/>
    <lineage>
        <taxon>Eukaryota</taxon>
        <taxon>Fungi</taxon>
        <taxon>Fungi incertae sedis</taxon>
        <taxon>Zoopagomycota</taxon>
        <taxon>Entomophthoromycotina</taxon>
        <taxon>Entomophthoromycetes</taxon>
        <taxon>Entomophthorales</taxon>
        <taxon>Entomophthoraceae</taxon>
        <taxon>Entomophthora</taxon>
    </lineage>
</organism>
<gene>
    <name evidence="1" type="ORF">DSO57_1038613</name>
</gene>
<comment type="caution">
    <text evidence="1">The sequence shown here is derived from an EMBL/GenBank/DDBJ whole genome shotgun (WGS) entry which is preliminary data.</text>
</comment>
<keyword evidence="2" id="KW-1185">Reference proteome</keyword>